<evidence type="ECO:0000313" key="2">
    <source>
        <dbReference type="EMBL" id="ESU41502.1"/>
    </source>
</evidence>
<dbReference type="VEuPathDB" id="GiardiaDB:QR46_2921"/>
<organism evidence="2 3">
    <name type="scientific">Giardia intestinalis</name>
    <name type="common">Giardia lamblia</name>
    <dbReference type="NCBI Taxonomy" id="5741"/>
    <lineage>
        <taxon>Eukaryota</taxon>
        <taxon>Metamonada</taxon>
        <taxon>Diplomonadida</taxon>
        <taxon>Hexamitidae</taxon>
        <taxon>Giardiinae</taxon>
        <taxon>Giardia</taxon>
    </lineage>
</organism>
<sequence length="524" mass="58219">MSCCMNACQIQDAVPPLDQQTCIFSQTMLAPPFGFSTGPNCGLPPLYPLFPVGAPSQTAVATWSMAAPTFQPMLSFPPDAVSDEKTAPVQSFRPAPIDVTAPEPVIKDTALSEGDTDSSNRNVSKSRAVVAGPDKLAMKKRDNAASSSDSAPLPTKKRKQPAKRAPRRIWSDEEHSAYLRFVRYKAINGRIDERILTTIPNRTLVQIKQYNYKYNIYRDNGLDVVDDAFSHNHQVVVDFSNFINTIISRYCVDKTGVLLGLYDSIAFQWNIYHSLRILGSTSSTSVPQCDHGSIPPFSSCTLRNICLGVMEIIQKPVFRNTSFQIFELVRFLTTLRRYIDNIVHIQAYNRFVKFLSLLTDGLDLTRCNNKITSADLQTLFSLCEDPSTADKALRIATSMEPSVYISFQCAPGADPGALRAVTNLESCHLHVPHIPSSVYQMLCSVASQICHELGPRTCLYLSTTFLVYLQILNGSVDEIIYEIYKYGALRCTDKAVSEQSTLILCMAAYILCFGIVQYEESEAP</sequence>
<evidence type="ECO:0008006" key="4">
    <source>
        <dbReference type="Google" id="ProtNLM"/>
    </source>
</evidence>
<dbReference type="CDD" id="cd00167">
    <property type="entry name" value="SANT"/>
    <property type="match status" value="1"/>
</dbReference>
<feature type="region of interest" description="Disordered" evidence="1">
    <location>
        <begin position="78"/>
        <end position="168"/>
    </location>
</feature>
<dbReference type="VEuPathDB" id="GiardiaDB:DHA2_150438"/>
<reference evidence="3" key="1">
    <citation type="submission" date="2012-02" db="EMBL/GenBank/DDBJ databases">
        <title>Genome sequencing of Giardia lamblia Genotypes A2 and B isolates (DH and GS) and comparative analysis with the genomes of Genotypes A1 and E (WB and Pig).</title>
        <authorList>
            <person name="Adam R."/>
            <person name="Dahlstrom E."/>
            <person name="Martens C."/>
            <person name="Bruno D."/>
            <person name="Barbian K."/>
            <person name="Porcella S.F."/>
            <person name="Nash T."/>
        </authorList>
    </citation>
    <scope>NUCLEOTIDE SEQUENCE</scope>
    <source>
        <strain evidence="3">GS</strain>
    </source>
</reference>
<evidence type="ECO:0000256" key="1">
    <source>
        <dbReference type="SAM" id="MobiDB-lite"/>
    </source>
</evidence>
<proteinExistence type="predicted"/>
<comment type="caution">
    <text evidence="2">The sequence shown here is derived from an EMBL/GenBank/DDBJ whole genome shotgun (WGS) entry which is preliminary data.</text>
</comment>
<dbReference type="OrthoDB" id="10252092at2759"/>
<name>V6TT18_GIAIN</name>
<dbReference type="InterPro" id="IPR009057">
    <property type="entry name" value="Homeodomain-like_sf"/>
</dbReference>
<protein>
    <recommendedName>
        <fullName evidence="4">Myb-like domain-containing protein</fullName>
    </recommendedName>
</protein>
<dbReference type="SUPFAM" id="SSF46689">
    <property type="entry name" value="Homeodomain-like"/>
    <property type="match status" value="1"/>
</dbReference>
<accession>V6TT18</accession>
<dbReference type="Proteomes" id="UP000018040">
    <property type="component" value="Unassembled WGS sequence"/>
</dbReference>
<reference evidence="2 3" key="2">
    <citation type="journal article" date="2013" name="Genome Biol. Evol.">
        <title>Genome sequencing of Giardia lamblia genotypes A2 and B isolates (DH and GS) and comparative analysis with the genomes of genotypes A1 and E (WB and Pig).</title>
        <authorList>
            <person name="Adam R.D."/>
            <person name="Dahlstrom E.W."/>
            <person name="Martens C.A."/>
            <person name="Bruno D.P."/>
            <person name="Barbian K.D."/>
            <person name="Ricklefs S.M."/>
            <person name="Hernandez M.M."/>
            <person name="Narla N.P."/>
            <person name="Patel R.B."/>
            <person name="Porcella S.F."/>
            <person name="Nash T.E."/>
        </authorList>
    </citation>
    <scope>NUCLEOTIDE SEQUENCE [LARGE SCALE GENOMIC DNA]</scope>
    <source>
        <strain evidence="2 3">GS</strain>
    </source>
</reference>
<gene>
    <name evidence="2" type="ORF">GSB_152449</name>
</gene>
<dbReference type="AlphaFoldDB" id="V6TT18"/>
<dbReference type="VEuPathDB" id="GiardiaDB:GL50803_0010162"/>
<dbReference type="VEuPathDB" id="GiardiaDB:GL50581_1673"/>
<evidence type="ECO:0000313" key="3">
    <source>
        <dbReference type="Proteomes" id="UP000018040"/>
    </source>
</evidence>
<dbReference type="InterPro" id="IPR001005">
    <property type="entry name" value="SANT/Myb"/>
</dbReference>
<feature type="compositionally biased region" description="Basic residues" evidence="1">
    <location>
        <begin position="155"/>
        <end position="167"/>
    </location>
</feature>
<dbReference type="EMBL" id="AHHH01000124">
    <property type="protein sequence ID" value="ESU41502.1"/>
    <property type="molecule type" value="Genomic_DNA"/>
</dbReference>